<dbReference type="AlphaFoldDB" id="A0A7W8HAP5"/>
<evidence type="ECO:0000313" key="2">
    <source>
        <dbReference type="EMBL" id="MBB5264780.1"/>
    </source>
</evidence>
<accession>A0A7W8HAP5</accession>
<dbReference type="EMBL" id="JACHFW010000006">
    <property type="protein sequence ID" value="MBB5264780.1"/>
    <property type="molecule type" value="Genomic_DNA"/>
</dbReference>
<organism evidence="2 3">
    <name type="scientific">Catenibacillus scindens</name>
    <dbReference type="NCBI Taxonomy" id="673271"/>
    <lineage>
        <taxon>Bacteria</taxon>
        <taxon>Bacillati</taxon>
        <taxon>Bacillota</taxon>
        <taxon>Clostridia</taxon>
        <taxon>Lachnospirales</taxon>
        <taxon>Lachnospiraceae</taxon>
        <taxon>Catenibacillus</taxon>
    </lineage>
</organism>
<sequence length="270" mass="29688">MAKEKFGEYTIEKLREGLYAVEDENESSFYVIEGEKMAAVIDTGMGKEPVLPLIRHITALPCVLLLTHAHGDHMKYAGSFEMRYICSKDIPIVALSAERMGMDKSLGELDYTPFDPGSMLELGGGTTLESVAMYGHTPGSLGFYCEKYNVLFSGDAVGSGMGVWMQVPGALTVEQYGQNLKKFMDWAESKPADMEFLTGHRPQRYGFPGMERDNPVSMALVGDMIRLCEMLQKGEISGENHPFAVSFGSEGAKLASFGRAGIVYLDSRIM</sequence>
<reference evidence="2 3" key="1">
    <citation type="submission" date="2020-08" db="EMBL/GenBank/DDBJ databases">
        <title>Genomic Encyclopedia of Type Strains, Phase IV (KMG-IV): sequencing the most valuable type-strain genomes for metagenomic binning, comparative biology and taxonomic classification.</title>
        <authorList>
            <person name="Goeker M."/>
        </authorList>
    </citation>
    <scope>NUCLEOTIDE SEQUENCE [LARGE SCALE GENOMIC DNA]</scope>
    <source>
        <strain evidence="2 3">DSM 106146</strain>
    </source>
</reference>
<name>A0A7W8HAP5_9FIRM</name>
<comment type="caution">
    <text evidence="2">The sequence shown here is derived from an EMBL/GenBank/DDBJ whole genome shotgun (WGS) entry which is preliminary data.</text>
</comment>
<dbReference type="Pfam" id="PF00753">
    <property type="entry name" value="Lactamase_B"/>
    <property type="match status" value="1"/>
</dbReference>
<evidence type="ECO:0000259" key="1">
    <source>
        <dbReference type="SMART" id="SM00849"/>
    </source>
</evidence>
<dbReference type="InterPro" id="IPR050855">
    <property type="entry name" value="NDM-1-like"/>
</dbReference>
<dbReference type="SUPFAM" id="SSF56281">
    <property type="entry name" value="Metallo-hydrolase/oxidoreductase"/>
    <property type="match status" value="1"/>
</dbReference>
<protein>
    <submittedName>
        <fullName evidence="2">Glyoxylase-like metal-dependent hydrolase (Beta-lactamase superfamily II)</fullName>
    </submittedName>
</protein>
<dbReference type="Proteomes" id="UP000543642">
    <property type="component" value="Unassembled WGS sequence"/>
</dbReference>
<dbReference type="InterPro" id="IPR036866">
    <property type="entry name" value="RibonucZ/Hydroxyglut_hydro"/>
</dbReference>
<dbReference type="SMART" id="SM00849">
    <property type="entry name" value="Lactamase_B"/>
    <property type="match status" value="1"/>
</dbReference>
<dbReference type="GO" id="GO:0016787">
    <property type="term" value="F:hydrolase activity"/>
    <property type="evidence" value="ECO:0007669"/>
    <property type="project" value="UniProtKB-KW"/>
</dbReference>
<dbReference type="PANTHER" id="PTHR42951">
    <property type="entry name" value="METALLO-BETA-LACTAMASE DOMAIN-CONTAINING"/>
    <property type="match status" value="1"/>
</dbReference>
<dbReference type="PANTHER" id="PTHR42951:SF22">
    <property type="entry name" value="METALLO BETA-LACTAMASE SUPERFAMILY LIPOPROTEIN"/>
    <property type="match status" value="1"/>
</dbReference>
<keyword evidence="2" id="KW-0378">Hydrolase</keyword>
<dbReference type="RefSeq" id="WP_183773705.1">
    <property type="nucleotide sequence ID" value="NZ_CAWVEG010000083.1"/>
</dbReference>
<gene>
    <name evidence="2" type="ORF">HNP82_001908</name>
</gene>
<dbReference type="InterPro" id="IPR001279">
    <property type="entry name" value="Metallo-B-lactamas"/>
</dbReference>
<feature type="domain" description="Metallo-beta-lactamase" evidence="1">
    <location>
        <begin position="26"/>
        <end position="200"/>
    </location>
</feature>
<dbReference type="Gene3D" id="3.60.15.10">
    <property type="entry name" value="Ribonuclease Z/Hydroxyacylglutathione hydrolase-like"/>
    <property type="match status" value="1"/>
</dbReference>
<proteinExistence type="predicted"/>
<evidence type="ECO:0000313" key="3">
    <source>
        <dbReference type="Proteomes" id="UP000543642"/>
    </source>
</evidence>
<keyword evidence="3" id="KW-1185">Reference proteome</keyword>